<dbReference type="Pfam" id="PF00668">
    <property type="entry name" value="Condensation"/>
    <property type="match status" value="1"/>
</dbReference>
<dbReference type="Proteomes" id="UP001165641">
    <property type="component" value="Unassembled WGS sequence"/>
</dbReference>
<organism evidence="2 3">
    <name type="scientific">Paracoccus onchidii</name>
    <dbReference type="NCBI Taxonomy" id="3017813"/>
    <lineage>
        <taxon>Bacteria</taxon>
        <taxon>Pseudomonadati</taxon>
        <taxon>Pseudomonadota</taxon>
        <taxon>Alphaproteobacteria</taxon>
        <taxon>Rhodobacterales</taxon>
        <taxon>Paracoccaceae</taxon>
        <taxon>Paracoccus</taxon>
    </lineage>
</organism>
<dbReference type="Gene3D" id="3.30.559.30">
    <property type="entry name" value="Nonribosomal peptide synthetase, condensation domain"/>
    <property type="match status" value="1"/>
</dbReference>
<dbReference type="PANTHER" id="PTHR45527">
    <property type="entry name" value="NONRIBOSOMAL PEPTIDE SYNTHETASE"/>
    <property type="match status" value="1"/>
</dbReference>
<comment type="caution">
    <text evidence="2">The sequence shown here is derived from an EMBL/GenBank/DDBJ whole genome shotgun (WGS) entry which is preliminary data.</text>
</comment>
<dbReference type="RefSeq" id="WP_271887519.1">
    <property type="nucleotide sequence ID" value="NZ_JAQBIE010000002.1"/>
</dbReference>
<feature type="domain" description="Condensation" evidence="1">
    <location>
        <begin position="21"/>
        <end position="421"/>
    </location>
</feature>
<protein>
    <submittedName>
        <fullName evidence="2">Condensation domain-containing protein</fullName>
    </submittedName>
</protein>
<evidence type="ECO:0000313" key="2">
    <source>
        <dbReference type="EMBL" id="MDB6176385.1"/>
    </source>
</evidence>
<dbReference type="Gene3D" id="3.30.559.10">
    <property type="entry name" value="Chloramphenicol acetyltransferase-like domain"/>
    <property type="match status" value="1"/>
</dbReference>
<dbReference type="InterPro" id="IPR001242">
    <property type="entry name" value="Condensation_dom"/>
</dbReference>
<evidence type="ECO:0000259" key="1">
    <source>
        <dbReference type="Pfam" id="PF00668"/>
    </source>
</evidence>
<sequence>MNLHSPTATWHDLTLGQLDFWQEACAHPGQPVSTVAHVTRLRGVIDRPALERAINQMSREAQVLSLRFGHDCNGSPKQVIDPRLTPIVQYCDLRQKTDPQAAATELMRADTEAPIDLTRGPLAAQWLLQTDDQEWHWYFRGHHIFLDGYSMALIERRVARLYDAYISAGDLGREFAHFDTFLAEEHSYRNGSRHVRDRQFWQDYLGDANDLKVLRKGDEDYPQAPHEGHVDLQDLVPALRLCSERTGIGWPELLTLLSGIWLWSCPGEDNRLPRQPMTIWLPFMGRLGSVSATIPAMVVNILPFQVRADAQIPLPDLMTTMARDLRKARRHGRYRIEQMTADRGLDSGYRFFFSPLVNVLPFEPPRFKGCDTTREVLAAGPGDGFNLSFAARNDANELSLLVEADPTLTSKKLFARHLHKFPRFLKLALNSDSASTIEDICRTL</sequence>
<reference evidence="2" key="1">
    <citation type="submission" date="2022-12" db="EMBL/GenBank/DDBJ databases">
        <title>Paracoccus onchidii sp. nov., isolated from a marine invertebrate from the South China Sea.</title>
        <authorList>
            <person name="Xu S."/>
            <person name="Liu Z."/>
            <person name="Xu Y."/>
        </authorList>
    </citation>
    <scope>NUCLEOTIDE SEQUENCE</scope>
    <source>
        <strain evidence="2">Z330</strain>
    </source>
</reference>
<dbReference type="SUPFAM" id="SSF52777">
    <property type="entry name" value="CoA-dependent acyltransferases"/>
    <property type="match status" value="2"/>
</dbReference>
<name>A0ABT4ZCK5_9RHOB</name>
<dbReference type="EMBL" id="JAQBIE010000002">
    <property type="protein sequence ID" value="MDB6176385.1"/>
    <property type="molecule type" value="Genomic_DNA"/>
</dbReference>
<proteinExistence type="predicted"/>
<gene>
    <name evidence="2" type="ORF">PAF17_02575</name>
</gene>
<accession>A0ABT4ZCK5</accession>
<dbReference type="PANTHER" id="PTHR45527:SF1">
    <property type="entry name" value="FATTY ACID SYNTHASE"/>
    <property type="match status" value="1"/>
</dbReference>
<evidence type="ECO:0000313" key="3">
    <source>
        <dbReference type="Proteomes" id="UP001165641"/>
    </source>
</evidence>
<keyword evidence="3" id="KW-1185">Reference proteome</keyword>
<dbReference type="InterPro" id="IPR023213">
    <property type="entry name" value="CAT-like_dom_sf"/>
</dbReference>